<organism evidence="2 3">
    <name type="scientific">Marivirga lumbricoides</name>
    <dbReference type="NCBI Taxonomy" id="1046115"/>
    <lineage>
        <taxon>Bacteria</taxon>
        <taxon>Pseudomonadati</taxon>
        <taxon>Bacteroidota</taxon>
        <taxon>Cytophagia</taxon>
        <taxon>Cytophagales</taxon>
        <taxon>Marivirgaceae</taxon>
        <taxon>Marivirga</taxon>
    </lineage>
</organism>
<keyword evidence="3" id="KW-1185">Reference proteome</keyword>
<name>A0ABQ1N222_9BACT</name>
<keyword evidence="1" id="KW-1133">Transmembrane helix</keyword>
<keyword evidence="1" id="KW-0472">Membrane</keyword>
<protein>
    <submittedName>
        <fullName evidence="2">Uncharacterized protein</fullName>
    </submittedName>
</protein>
<evidence type="ECO:0000313" key="2">
    <source>
        <dbReference type="EMBL" id="GGC50950.1"/>
    </source>
</evidence>
<reference evidence="3" key="1">
    <citation type="journal article" date="2019" name="Int. J. Syst. Evol. Microbiol.">
        <title>The Global Catalogue of Microorganisms (GCM) 10K type strain sequencing project: providing services to taxonomists for standard genome sequencing and annotation.</title>
        <authorList>
            <consortium name="The Broad Institute Genomics Platform"/>
            <consortium name="The Broad Institute Genome Sequencing Center for Infectious Disease"/>
            <person name="Wu L."/>
            <person name="Ma J."/>
        </authorList>
    </citation>
    <scope>NUCLEOTIDE SEQUENCE [LARGE SCALE GENOMIC DNA]</scope>
    <source>
        <strain evidence="3">CGMCC 1.10832</strain>
    </source>
</reference>
<evidence type="ECO:0000313" key="3">
    <source>
        <dbReference type="Proteomes" id="UP000636010"/>
    </source>
</evidence>
<dbReference type="EMBL" id="BMEC01000015">
    <property type="protein sequence ID" value="GGC50950.1"/>
    <property type="molecule type" value="Genomic_DNA"/>
</dbReference>
<comment type="caution">
    <text evidence="2">The sequence shown here is derived from an EMBL/GenBank/DDBJ whole genome shotgun (WGS) entry which is preliminary data.</text>
</comment>
<proteinExistence type="predicted"/>
<feature type="transmembrane region" description="Helical" evidence="1">
    <location>
        <begin position="13"/>
        <end position="31"/>
    </location>
</feature>
<evidence type="ECO:0000256" key="1">
    <source>
        <dbReference type="SAM" id="Phobius"/>
    </source>
</evidence>
<dbReference type="RefSeq" id="WP_262892161.1">
    <property type="nucleotide sequence ID" value="NZ_BAABHU010000015.1"/>
</dbReference>
<dbReference type="Proteomes" id="UP000636010">
    <property type="component" value="Unassembled WGS sequence"/>
</dbReference>
<accession>A0ABQ1N222</accession>
<keyword evidence="1" id="KW-0812">Transmembrane</keyword>
<sequence length="44" mass="4937">MFFDIPVTEGANTFFWILAGLVGLVNAIIFIDKRNTDKESESES</sequence>
<gene>
    <name evidence="2" type="ORF">GCM10011506_40840</name>
</gene>